<dbReference type="PROSITE" id="PS50878">
    <property type="entry name" value="RT_POL"/>
    <property type="match status" value="1"/>
</dbReference>
<dbReference type="FunFam" id="3.30.70.270:FF:000020">
    <property type="entry name" value="Transposon Tf2-6 polyprotein-like Protein"/>
    <property type="match status" value="1"/>
</dbReference>
<evidence type="ECO:0000256" key="1">
    <source>
        <dbReference type="ARBA" id="ARBA00012493"/>
    </source>
</evidence>
<dbReference type="InterPro" id="IPR043128">
    <property type="entry name" value="Rev_trsase/Diguanyl_cyclase"/>
</dbReference>
<dbReference type="EMBL" id="NEVH01021929">
    <property type="protein sequence ID" value="PNF19270.1"/>
    <property type="molecule type" value="Genomic_DNA"/>
</dbReference>
<protein>
    <recommendedName>
        <fullName evidence="1">RNA-directed DNA polymerase</fullName>
        <ecNumber evidence="1">2.7.7.49</ecNumber>
    </recommendedName>
</protein>
<dbReference type="PANTHER" id="PTHR33064:SF37">
    <property type="entry name" value="RIBONUCLEASE H"/>
    <property type="match status" value="1"/>
</dbReference>
<dbReference type="InParanoid" id="A0A2J7PSG7"/>
<dbReference type="InterPro" id="IPR043502">
    <property type="entry name" value="DNA/RNA_pol_sf"/>
</dbReference>
<dbReference type="AlphaFoldDB" id="A0A2J7PSG7"/>
<dbReference type="SUPFAM" id="SSF56672">
    <property type="entry name" value="DNA/RNA polymerases"/>
    <property type="match status" value="1"/>
</dbReference>
<organism evidence="3 4">
    <name type="scientific">Cryptotermes secundus</name>
    <dbReference type="NCBI Taxonomy" id="105785"/>
    <lineage>
        <taxon>Eukaryota</taxon>
        <taxon>Metazoa</taxon>
        <taxon>Ecdysozoa</taxon>
        <taxon>Arthropoda</taxon>
        <taxon>Hexapoda</taxon>
        <taxon>Insecta</taxon>
        <taxon>Pterygota</taxon>
        <taxon>Neoptera</taxon>
        <taxon>Polyneoptera</taxon>
        <taxon>Dictyoptera</taxon>
        <taxon>Blattodea</taxon>
        <taxon>Blattoidea</taxon>
        <taxon>Termitoidae</taxon>
        <taxon>Kalotermitidae</taxon>
        <taxon>Cryptotermitinae</taxon>
        <taxon>Cryptotermes</taxon>
    </lineage>
</organism>
<comment type="caution">
    <text evidence="3">The sequence shown here is derived from an EMBL/GenBank/DDBJ whole genome shotgun (WGS) entry which is preliminary data.</text>
</comment>
<dbReference type="GO" id="GO:0003964">
    <property type="term" value="F:RNA-directed DNA polymerase activity"/>
    <property type="evidence" value="ECO:0007669"/>
    <property type="project" value="UniProtKB-EC"/>
</dbReference>
<dbReference type="Gene3D" id="3.30.70.270">
    <property type="match status" value="2"/>
</dbReference>
<keyword evidence="4" id="KW-1185">Reference proteome</keyword>
<dbReference type="Proteomes" id="UP000235965">
    <property type="component" value="Unassembled WGS sequence"/>
</dbReference>
<gene>
    <name evidence="3" type="ORF">B7P43_G07712</name>
</gene>
<evidence type="ECO:0000259" key="2">
    <source>
        <dbReference type="PROSITE" id="PS50878"/>
    </source>
</evidence>
<name>A0A2J7PSG7_9NEOP</name>
<evidence type="ECO:0000313" key="3">
    <source>
        <dbReference type="EMBL" id="PNF19270.1"/>
    </source>
</evidence>
<accession>A0A2J7PSG7</accession>
<feature type="domain" description="Reverse transcriptase" evidence="2">
    <location>
        <begin position="1"/>
        <end position="51"/>
    </location>
</feature>
<dbReference type="EC" id="2.7.7.49" evidence="1"/>
<dbReference type="InterPro" id="IPR051320">
    <property type="entry name" value="Viral_Replic_Matur_Polypro"/>
</dbReference>
<evidence type="ECO:0000313" key="4">
    <source>
        <dbReference type="Proteomes" id="UP000235965"/>
    </source>
</evidence>
<sequence length="174" mass="19838">MDDLVVYSRSFEEYLDHLREVFRRLEKAGFTLNRDKVALAQSEIKILDYSLSSEGMKILPERFEATSQFPPPKNLKAVRRSLGMVGFYANFVKDFSQLAEPLHALKRKNAAFVWDGPQRQAFERLKSSIYTPPLLQVPDLRFLTPVTVQLANSDTAAILANAHVSQVKRYFADG</sequence>
<dbReference type="InterPro" id="IPR000477">
    <property type="entry name" value="RT_dom"/>
</dbReference>
<dbReference type="PANTHER" id="PTHR33064">
    <property type="entry name" value="POL PROTEIN"/>
    <property type="match status" value="1"/>
</dbReference>
<proteinExistence type="predicted"/>
<dbReference type="STRING" id="105785.A0A2J7PSG7"/>
<reference evidence="3 4" key="1">
    <citation type="submission" date="2017-12" db="EMBL/GenBank/DDBJ databases">
        <title>Hemimetabolous genomes reveal molecular basis of termite eusociality.</title>
        <authorList>
            <person name="Harrison M.C."/>
            <person name="Jongepier E."/>
            <person name="Robertson H.M."/>
            <person name="Arning N."/>
            <person name="Bitard-Feildel T."/>
            <person name="Chao H."/>
            <person name="Childers C.P."/>
            <person name="Dinh H."/>
            <person name="Doddapaneni H."/>
            <person name="Dugan S."/>
            <person name="Gowin J."/>
            <person name="Greiner C."/>
            <person name="Han Y."/>
            <person name="Hu H."/>
            <person name="Hughes D.S.T."/>
            <person name="Huylmans A.-K."/>
            <person name="Kemena C."/>
            <person name="Kremer L.P.M."/>
            <person name="Lee S.L."/>
            <person name="Lopez-Ezquerra A."/>
            <person name="Mallet L."/>
            <person name="Monroy-Kuhn J.M."/>
            <person name="Moser A."/>
            <person name="Murali S.C."/>
            <person name="Muzny D.M."/>
            <person name="Otani S."/>
            <person name="Piulachs M.-D."/>
            <person name="Poelchau M."/>
            <person name="Qu J."/>
            <person name="Schaub F."/>
            <person name="Wada-Katsumata A."/>
            <person name="Worley K.C."/>
            <person name="Xie Q."/>
            <person name="Ylla G."/>
            <person name="Poulsen M."/>
            <person name="Gibbs R.A."/>
            <person name="Schal C."/>
            <person name="Richards S."/>
            <person name="Belles X."/>
            <person name="Korb J."/>
            <person name="Bornberg-Bauer E."/>
        </authorList>
    </citation>
    <scope>NUCLEOTIDE SEQUENCE [LARGE SCALE GENOMIC DNA]</scope>
    <source>
        <tissue evidence="3">Whole body</tissue>
    </source>
</reference>